<dbReference type="GO" id="GO:0006508">
    <property type="term" value="P:proteolysis"/>
    <property type="evidence" value="ECO:0007669"/>
    <property type="project" value="InterPro"/>
</dbReference>
<dbReference type="InterPro" id="IPR001969">
    <property type="entry name" value="Aspartic_peptidase_AS"/>
</dbReference>
<dbReference type="InterPro" id="IPR032567">
    <property type="entry name" value="RTL1-rel"/>
</dbReference>
<sequence length="103" mass="11445">IISVSNMPAFVLIDSGATHSFISSSFVAKSKVECEFLPYTLEISLPSGKILVANQIARDLRKEIDGRDIAVDLIPLTIKDFDVILGMDWLSKNYATIHCTERM</sequence>
<dbReference type="PANTHER" id="PTHR15503:SF45">
    <property type="entry name" value="RNA-DIRECTED DNA POLYMERASE HOMOLOG"/>
    <property type="match status" value="1"/>
</dbReference>
<dbReference type="CDD" id="cd00303">
    <property type="entry name" value="retropepsin_like"/>
    <property type="match status" value="1"/>
</dbReference>
<keyword evidence="2" id="KW-1185">Reference proteome</keyword>
<dbReference type="Pfam" id="PF08284">
    <property type="entry name" value="RVP_2"/>
    <property type="match status" value="1"/>
</dbReference>
<feature type="non-terminal residue" evidence="1">
    <location>
        <position position="103"/>
    </location>
</feature>
<name>A0A8S0T623_OLEEU</name>
<accession>A0A8S0T623</accession>
<comment type="caution">
    <text evidence="1">The sequence shown here is derived from an EMBL/GenBank/DDBJ whole genome shotgun (WGS) entry which is preliminary data.</text>
</comment>
<dbReference type="PROSITE" id="PS00141">
    <property type="entry name" value="ASP_PROTEASE"/>
    <property type="match status" value="1"/>
</dbReference>
<organism evidence="1 2">
    <name type="scientific">Olea europaea subsp. europaea</name>
    <dbReference type="NCBI Taxonomy" id="158383"/>
    <lineage>
        <taxon>Eukaryota</taxon>
        <taxon>Viridiplantae</taxon>
        <taxon>Streptophyta</taxon>
        <taxon>Embryophyta</taxon>
        <taxon>Tracheophyta</taxon>
        <taxon>Spermatophyta</taxon>
        <taxon>Magnoliopsida</taxon>
        <taxon>eudicotyledons</taxon>
        <taxon>Gunneridae</taxon>
        <taxon>Pentapetalae</taxon>
        <taxon>asterids</taxon>
        <taxon>lamiids</taxon>
        <taxon>Lamiales</taxon>
        <taxon>Oleaceae</taxon>
        <taxon>Oleeae</taxon>
        <taxon>Olea</taxon>
    </lineage>
</organism>
<dbReference type="Gramene" id="OE9A097258T1">
    <property type="protein sequence ID" value="OE9A097258C1"/>
    <property type="gene ID" value="OE9A097258"/>
</dbReference>
<evidence type="ECO:0000313" key="1">
    <source>
        <dbReference type="EMBL" id="CAA3000407.1"/>
    </source>
</evidence>
<gene>
    <name evidence="1" type="ORF">OLEA9_A097258</name>
</gene>
<dbReference type="Gene3D" id="2.40.70.10">
    <property type="entry name" value="Acid Proteases"/>
    <property type="match status" value="1"/>
</dbReference>
<protein>
    <submittedName>
        <fullName evidence="1">Uncharacterized protein</fullName>
    </submittedName>
</protein>
<dbReference type="SUPFAM" id="SSF50630">
    <property type="entry name" value="Acid proteases"/>
    <property type="match status" value="1"/>
</dbReference>
<dbReference type="PANTHER" id="PTHR15503">
    <property type="entry name" value="LDOC1 RELATED"/>
    <property type="match status" value="1"/>
</dbReference>
<dbReference type="EMBL" id="CACTIH010005691">
    <property type="protein sequence ID" value="CAA3000407.1"/>
    <property type="molecule type" value="Genomic_DNA"/>
</dbReference>
<dbReference type="InterPro" id="IPR021109">
    <property type="entry name" value="Peptidase_aspartic_dom_sf"/>
</dbReference>
<dbReference type="AlphaFoldDB" id="A0A8S0T623"/>
<dbReference type="GO" id="GO:0004190">
    <property type="term" value="F:aspartic-type endopeptidase activity"/>
    <property type="evidence" value="ECO:0007669"/>
    <property type="project" value="InterPro"/>
</dbReference>
<feature type="non-terminal residue" evidence="1">
    <location>
        <position position="1"/>
    </location>
</feature>
<dbReference type="Proteomes" id="UP000594638">
    <property type="component" value="Unassembled WGS sequence"/>
</dbReference>
<reference evidence="1 2" key="1">
    <citation type="submission" date="2019-12" db="EMBL/GenBank/DDBJ databases">
        <authorList>
            <person name="Alioto T."/>
            <person name="Alioto T."/>
            <person name="Gomez Garrido J."/>
        </authorList>
    </citation>
    <scope>NUCLEOTIDE SEQUENCE [LARGE SCALE GENOMIC DNA]</scope>
</reference>
<dbReference type="OrthoDB" id="1751882at2759"/>
<evidence type="ECO:0000313" key="2">
    <source>
        <dbReference type="Proteomes" id="UP000594638"/>
    </source>
</evidence>
<proteinExistence type="predicted"/>